<dbReference type="GO" id="GO:0005886">
    <property type="term" value="C:plasma membrane"/>
    <property type="evidence" value="ECO:0007669"/>
    <property type="project" value="UniProtKB-SubCell"/>
</dbReference>
<keyword evidence="8 11" id="KW-0472">Membrane</keyword>
<comment type="similarity">
    <text evidence="9">Belongs to the GSP H family.</text>
</comment>
<keyword evidence="4" id="KW-0488">Methylation</keyword>
<dbReference type="PROSITE" id="PS00409">
    <property type="entry name" value="PROKAR_NTER_METHYL"/>
    <property type="match status" value="1"/>
</dbReference>
<dbReference type="InterPro" id="IPR022346">
    <property type="entry name" value="T2SS_GspH"/>
</dbReference>
<evidence type="ECO:0000256" key="3">
    <source>
        <dbReference type="ARBA" id="ARBA00022475"/>
    </source>
</evidence>
<dbReference type="InterPro" id="IPR012902">
    <property type="entry name" value="N_methyl_site"/>
</dbReference>
<keyword evidence="7 11" id="KW-1133">Transmembrane helix</keyword>
<dbReference type="InterPro" id="IPR045584">
    <property type="entry name" value="Pilin-like"/>
</dbReference>
<keyword evidence="6 11" id="KW-0812">Transmembrane</keyword>
<dbReference type="AlphaFoldDB" id="A0A2W5KB84"/>
<evidence type="ECO:0000313" key="14">
    <source>
        <dbReference type="Proteomes" id="UP000249046"/>
    </source>
</evidence>
<sequence>MEAPTRTPAGVTLIEALIAVVLLTILAALAVPAYADLSAALRMRSARSALFTALHQARIAAVHRGGAVVACPSADQARCSGSPHWHDGWLVFADDDGDRERGHDEPVYVAAGALPPGLTAAGSVGRPRITYRPDGSAHGSNLTVTFCDRRGASAATALIVNVYGRVRSGPPSAAAIERCLATPR</sequence>
<name>A0A2W5KB84_9GAMM</name>
<evidence type="ECO:0000256" key="2">
    <source>
        <dbReference type="ARBA" id="ARBA00021549"/>
    </source>
</evidence>
<evidence type="ECO:0000313" key="13">
    <source>
        <dbReference type="EMBL" id="PZQ12884.1"/>
    </source>
</evidence>
<evidence type="ECO:0000256" key="9">
    <source>
        <dbReference type="ARBA" id="ARBA00025772"/>
    </source>
</evidence>
<dbReference type="SUPFAM" id="SSF54523">
    <property type="entry name" value="Pili subunits"/>
    <property type="match status" value="1"/>
</dbReference>
<dbReference type="Pfam" id="PF12019">
    <property type="entry name" value="GspH"/>
    <property type="match status" value="1"/>
</dbReference>
<protein>
    <recommendedName>
        <fullName evidence="2">Type II secretion system protein H</fullName>
    </recommendedName>
    <alternativeName>
        <fullName evidence="10">General secretion pathway protein H</fullName>
    </alternativeName>
</protein>
<keyword evidence="5" id="KW-0997">Cell inner membrane</keyword>
<dbReference type="GO" id="GO:0015628">
    <property type="term" value="P:protein secretion by the type II secretion system"/>
    <property type="evidence" value="ECO:0007669"/>
    <property type="project" value="InterPro"/>
</dbReference>
<dbReference type="GO" id="GO:0015627">
    <property type="term" value="C:type II protein secretion system complex"/>
    <property type="evidence" value="ECO:0007669"/>
    <property type="project" value="InterPro"/>
</dbReference>
<accession>A0A2W5KB84</accession>
<evidence type="ECO:0000256" key="8">
    <source>
        <dbReference type="ARBA" id="ARBA00023136"/>
    </source>
</evidence>
<comment type="caution">
    <text evidence="13">The sequence shown here is derived from an EMBL/GenBank/DDBJ whole genome shotgun (WGS) entry which is preliminary data.</text>
</comment>
<comment type="subcellular location">
    <subcellularLocation>
        <location evidence="1">Cell inner membrane</location>
        <topology evidence="1">Single-pass membrane protein</topology>
    </subcellularLocation>
</comment>
<dbReference type="Proteomes" id="UP000249046">
    <property type="component" value="Unassembled WGS sequence"/>
</dbReference>
<organism evidence="13 14">
    <name type="scientific">Rhodanobacter denitrificans</name>
    <dbReference type="NCBI Taxonomy" id="666685"/>
    <lineage>
        <taxon>Bacteria</taxon>
        <taxon>Pseudomonadati</taxon>
        <taxon>Pseudomonadota</taxon>
        <taxon>Gammaproteobacteria</taxon>
        <taxon>Lysobacterales</taxon>
        <taxon>Rhodanobacteraceae</taxon>
        <taxon>Rhodanobacter</taxon>
    </lineage>
</organism>
<evidence type="ECO:0000259" key="12">
    <source>
        <dbReference type="Pfam" id="PF12019"/>
    </source>
</evidence>
<evidence type="ECO:0000256" key="4">
    <source>
        <dbReference type="ARBA" id="ARBA00022481"/>
    </source>
</evidence>
<dbReference type="EMBL" id="QFPO01000011">
    <property type="protein sequence ID" value="PZQ12884.1"/>
    <property type="molecule type" value="Genomic_DNA"/>
</dbReference>
<evidence type="ECO:0000256" key="5">
    <source>
        <dbReference type="ARBA" id="ARBA00022519"/>
    </source>
</evidence>
<reference evidence="13 14" key="1">
    <citation type="submission" date="2017-08" db="EMBL/GenBank/DDBJ databases">
        <title>Infants hospitalized years apart are colonized by the same room-sourced microbial strains.</title>
        <authorList>
            <person name="Brooks B."/>
            <person name="Olm M.R."/>
            <person name="Firek B.A."/>
            <person name="Baker R."/>
            <person name="Thomas B.C."/>
            <person name="Morowitz M.J."/>
            <person name="Banfield J.F."/>
        </authorList>
    </citation>
    <scope>NUCLEOTIDE SEQUENCE [LARGE SCALE GENOMIC DNA]</scope>
    <source>
        <strain evidence="13">S2_005_003_R2_42</strain>
    </source>
</reference>
<keyword evidence="3" id="KW-1003">Cell membrane</keyword>
<evidence type="ECO:0000256" key="11">
    <source>
        <dbReference type="SAM" id="Phobius"/>
    </source>
</evidence>
<feature type="transmembrane region" description="Helical" evidence="11">
    <location>
        <begin position="12"/>
        <end position="35"/>
    </location>
</feature>
<proteinExistence type="inferred from homology"/>
<evidence type="ECO:0000256" key="1">
    <source>
        <dbReference type="ARBA" id="ARBA00004377"/>
    </source>
</evidence>
<dbReference type="Pfam" id="PF07963">
    <property type="entry name" value="N_methyl"/>
    <property type="match status" value="1"/>
</dbReference>
<evidence type="ECO:0000256" key="7">
    <source>
        <dbReference type="ARBA" id="ARBA00022989"/>
    </source>
</evidence>
<gene>
    <name evidence="13" type="ORF">DI564_12165</name>
</gene>
<dbReference type="Gene3D" id="3.55.40.10">
    <property type="entry name" value="minor pseudopilin epsh domain"/>
    <property type="match status" value="1"/>
</dbReference>
<feature type="domain" description="General secretion pathway GspH" evidence="12">
    <location>
        <begin position="49"/>
        <end position="161"/>
    </location>
</feature>
<evidence type="ECO:0000256" key="6">
    <source>
        <dbReference type="ARBA" id="ARBA00022692"/>
    </source>
</evidence>
<evidence type="ECO:0000256" key="10">
    <source>
        <dbReference type="ARBA" id="ARBA00030775"/>
    </source>
</evidence>